<gene>
    <name evidence="2" type="ORF">GCM10007853_07410</name>
</gene>
<evidence type="ECO:0000256" key="1">
    <source>
        <dbReference type="SAM" id="SignalP"/>
    </source>
</evidence>
<sequence length="209" mass="22897">MKTKPLKILWLTAAVILPLSVSVTAYAQNAEMPADAVEEAASPLVPALEKFRPLIGTFDISGVRYTPNGEVPLTPTQSATQPIMGGYGLQDMSQIDVGSPELMGLQSTITYDQFRKIYRVTLLDDTLGLMDVYEGDFDTDTVLSVTNLRSDTHFPIGPNGEAMHFKLRWDLGASPITYELLMTVDGGESWDNFSKMTYTKTSASTSTKD</sequence>
<dbReference type="RefSeq" id="WP_284387688.1">
    <property type="nucleotide sequence ID" value="NZ_BSNK01000001.1"/>
</dbReference>
<evidence type="ECO:0008006" key="4">
    <source>
        <dbReference type="Google" id="ProtNLM"/>
    </source>
</evidence>
<comment type="caution">
    <text evidence="2">The sequence shown here is derived from an EMBL/GenBank/DDBJ whole genome shotgun (WGS) entry which is preliminary data.</text>
</comment>
<feature type="chain" id="PRO_5046063533" description="DUF1579 domain-containing protein" evidence="1">
    <location>
        <begin position="28"/>
        <end position="209"/>
    </location>
</feature>
<reference evidence="2" key="2">
    <citation type="submission" date="2023-01" db="EMBL/GenBank/DDBJ databases">
        <title>Draft genome sequence of Algimonas ampicilliniresistens strain NBRC 108219.</title>
        <authorList>
            <person name="Sun Q."/>
            <person name="Mori K."/>
        </authorList>
    </citation>
    <scope>NUCLEOTIDE SEQUENCE</scope>
    <source>
        <strain evidence="2">NBRC 108219</strain>
    </source>
</reference>
<dbReference type="Proteomes" id="UP001161391">
    <property type="component" value="Unassembled WGS sequence"/>
</dbReference>
<evidence type="ECO:0000313" key="2">
    <source>
        <dbReference type="EMBL" id="GLQ22867.1"/>
    </source>
</evidence>
<feature type="signal peptide" evidence="1">
    <location>
        <begin position="1"/>
        <end position="27"/>
    </location>
</feature>
<keyword evidence="1" id="KW-0732">Signal</keyword>
<organism evidence="2 3">
    <name type="scientific">Algimonas ampicilliniresistens</name>
    <dbReference type="NCBI Taxonomy" id="1298735"/>
    <lineage>
        <taxon>Bacteria</taxon>
        <taxon>Pseudomonadati</taxon>
        <taxon>Pseudomonadota</taxon>
        <taxon>Alphaproteobacteria</taxon>
        <taxon>Maricaulales</taxon>
        <taxon>Robiginitomaculaceae</taxon>
        <taxon>Algimonas</taxon>
    </lineage>
</organism>
<reference evidence="2" key="1">
    <citation type="journal article" date="2014" name="Int. J. Syst. Evol. Microbiol.">
        <title>Complete genome of a new Firmicutes species belonging to the dominant human colonic microbiota ('Ruminococcus bicirculans') reveals two chromosomes and a selective capacity to utilize plant glucans.</title>
        <authorList>
            <consortium name="NISC Comparative Sequencing Program"/>
            <person name="Wegmann U."/>
            <person name="Louis P."/>
            <person name="Goesmann A."/>
            <person name="Henrissat B."/>
            <person name="Duncan S.H."/>
            <person name="Flint H.J."/>
        </authorList>
    </citation>
    <scope>NUCLEOTIDE SEQUENCE</scope>
    <source>
        <strain evidence="2">NBRC 108219</strain>
    </source>
</reference>
<accession>A0ABQ5V976</accession>
<protein>
    <recommendedName>
        <fullName evidence="4">DUF1579 domain-containing protein</fullName>
    </recommendedName>
</protein>
<evidence type="ECO:0000313" key="3">
    <source>
        <dbReference type="Proteomes" id="UP001161391"/>
    </source>
</evidence>
<proteinExistence type="predicted"/>
<name>A0ABQ5V976_9PROT</name>
<dbReference type="EMBL" id="BSNK01000001">
    <property type="protein sequence ID" value="GLQ22867.1"/>
    <property type="molecule type" value="Genomic_DNA"/>
</dbReference>
<keyword evidence="3" id="KW-1185">Reference proteome</keyword>